<comment type="function">
    <text evidence="1">The aspartyl protease (PR) mediates the proteolytic cleavages of the Gag and Gag-Pol polyproteins after assembly of the VLP.</text>
</comment>
<dbReference type="GO" id="GO:0005524">
    <property type="term" value="F:ATP binding"/>
    <property type="evidence" value="ECO:0007669"/>
    <property type="project" value="UniProtKB-KW"/>
</dbReference>
<evidence type="ECO:0000256" key="5">
    <source>
        <dbReference type="ARBA" id="ARBA00022695"/>
    </source>
</evidence>
<keyword evidence="14" id="KW-0695">RNA-directed DNA polymerase</keyword>
<evidence type="ECO:0000256" key="1">
    <source>
        <dbReference type="ARBA" id="ARBA00002180"/>
    </source>
</evidence>
<evidence type="ECO:0000256" key="12">
    <source>
        <dbReference type="ARBA" id="ARBA00022842"/>
    </source>
</evidence>
<evidence type="ECO:0000256" key="15">
    <source>
        <dbReference type="ARBA" id="ARBA00022932"/>
    </source>
</evidence>
<dbReference type="GO" id="GO:0003964">
    <property type="term" value="F:RNA-directed DNA polymerase activity"/>
    <property type="evidence" value="ECO:0007669"/>
    <property type="project" value="UniProtKB-KW"/>
</dbReference>
<dbReference type="SUPFAM" id="SSF53098">
    <property type="entry name" value="Ribonuclease H-like"/>
    <property type="match status" value="1"/>
</dbReference>
<keyword evidence="6" id="KW-0540">Nuclease</keyword>
<keyword evidence="5" id="KW-0548">Nucleotidyltransferase</keyword>
<dbReference type="Pfam" id="PF22936">
    <property type="entry name" value="Pol_BBD"/>
    <property type="match status" value="1"/>
</dbReference>
<evidence type="ECO:0000256" key="14">
    <source>
        <dbReference type="ARBA" id="ARBA00022918"/>
    </source>
</evidence>
<keyword evidence="11" id="KW-0067">ATP-binding</keyword>
<evidence type="ECO:0000256" key="10">
    <source>
        <dbReference type="ARBA" id="ARBA00022801"/>
    </source>
</evidence>
<keyword evidence="10" id="KW-0378">Hydrolase</keyword>
<keyword evidence="12" id="KW-0460">Magnesium</keyword>
<sequence>MNLFYDIVNATEASENLAQAYTATKNTVNNLKSAIGSTWTNELLIGVFFHHRNKKYFHEMSNAMVTKISIEKSINIKSNYILQIAQRFPWRTIILPLNGQPSIMVESTSRQQTPNRTMHQGQRVGNTNTSNWACLPNNCVPMSQQSESWERHFLSPRFLCLHCYEWGHWAQDCPRKKAGKPAVEGPRIKNLNASLPKSTTFSHQSISEVEVEEEDWFVASIESVPEDKLLVLLDSGATHHVTGDKSLFISYRKVNLMLSVVSAREHQVEGKGTICLACPSGDLLLKEVLHCPDIPGIVISVGKFMKNDREVCFKKGRFVLSQKTCTYDSVLCCDRWFLLLTPTALCNSISKSNQEFNELLHVSVQTIRRMQTLSCVEGLPNVPISQNVKLCKALSLAKSKHTPFLPESRNIVTQPGDLIVMDLMGPFPQSFDMKIYGMIIQDHFSSLVTFYPLKSKSEAPQLLMNWVTQLKNLTPHSIKRIEWTNRRITEAAHSMIFDSGLQPQICPYAFRHACWVFNRVIHAGQNMTPYELMTARKQNLAPLCVFGCKAYVHNINHRKNLNPKSRQLDHLGIAESSQGWIFWDKTSQSTIRSASAIFDESAITHQSLNAIEVQSVLYLTMVKELNGQDERIELFSATAGIGSDSPRNFSEAIKDKNSVAWKSAMDYELTSLAKMRVWEEVPQKQANQAWVVVQGYCQIQGLNFDETFAPTLTFAILRSLFVIASANRIEENIFVKPPPGLPTSSGTVLKLNKALYGLKQAGRFWWRHLRAILEKLGFQTNEEDQSTYTYNDSEEKAILWMHMDNGVITASSNALMI</sequence>
<comment type="caution">
    <text evidence="21">The sequence shown here is derived from an EMBL/GenBank/DDBJ whole genome shotgun (WGS) entry which is preliminary data.</text>
</comment>
<keyword evidence="9" id="KW-0255">Endonuclease</keyword>
<dbReference type="PANTHER" id="PTHR42648:SF11">
    <property type="entry name" value="TRANSPOSON TY4-P GAG-POL POLYPROTEIN"/>
    <property type="match status" value="1"/>
</dbReference>
<dbReference type="OrthoDB" id="3344688at2759"/>
<feature type="domain" description="CCHC-type" evidence="20">
    <location>
        <begin position="160"/>
        <end position="175"/>
    </location>
</feature>
<dbReference type="InterPro" id="IPR054722">
    <property type="entry name" value="PolX-like_BBD"/>
</dbReference>
<keyword evidence="19" id="KW-0862">Zinc</keyword>
<keyword evidence="15" id="KW-0808">Transferase</keyword>
<evidence type="ECO:0000256" key="18">
    <source>
        <dbReference type="ARBA" id="ARBA00023268"/>
    </source>
</evidence>
<evidence type="ECO:0000259" key="20">
    <source>
        <dbReference type="PROSITE" id="PS50158"/>
    </source>
</evidence>
<dbReference type="GO" id="GO:0008270">
    <property type="term" value="F:zinc ion binding"/>
    <property type="evidence" value="ECO:0007669"/>
    <property type="project" value="UniProtKB-KW"/>
</dbReference>
<dbReference type="InterPro" id="IPR036875">
    <property type="entry name" value="Znf_CCHC_sf"/>
</dbReference>
<keyword evidence="16" id="KW-0917">Virion maturation</keyword>
<evidence type="ECO:0000256" key="4">
    <source>
        <dbReference type="ARBA" id="ARBA00022670"/>
    </source>
</evidence>
<evidence type="ECO:0000256" key="7">
    <source>
        <dbReference type="ARBA" id="ARBA00022723"/>
    </source>
</evidence>
<evidence type="ECO:0000256" key="11">
    <source>
        <dbReference type="ARBA" id="ARBA00022840"/>
    </source>
</evidence>
<dbReference type="InterPro" id="IPR012337">
    <property type="entry name" value="RNaseH-like_sf"/>
</dbReference>
<dbReference type="SUPFAM" id="SSF57756">
    <property type="entry name" value="Retrovirus zinc finger-like domains"/>
    <property type="match status" value="1"/>
</dbReference>
<proteinExistence type="predicted"/>
<dbReference type="AlphaFoldDB" id="A0A9Q3E3G0"/>
<dbReference type="GO" id="GO:0008233">
    <property type="term" value="F:peptidase activity"/>
    <property type="evidence" value="ECO:0007669"/>
    <property type="project" value="UniProtKB-KW"/>
</dbReference>
<keyword evidence="15" id="KW-0239">DNA-directed DNA polymerase</keyword>
<keyword evidence="7" id="KW-0479">Metal-binding</keyword>
<keyword evidence="2" id="KW-1188">Viral release from host cell</keyword>
<evidence type="ECO:0000256" key="19">
    <source>
        <dbReference type="PROSITE-ProRule" id="PRU00047"/>
    </source>
</evidence>
<dbReference type="InterPro" id="IPR036397">
    <property type="entry name" value="RNaseH_sf"/>
</dbReference>
<dbReference type="Gene3D" id="3.30.420.10">
    <property type="entry name" value="Ribonuclease H-like superfamily/Ribonuclease H"/>
    <property type="match status" value="2"/>
</dbReference>
<evidence type="ECO:0000256" key="13">
    <source>
        <dbReference type="ARBA" id="ARBA00022908"/>
    </source>
</evidence>
<dbReference type="Gene3D" id="4.10.60.10">
    <property type="entry name" value="Zinc finger, CCHC-type"/>
    <property type="match status" value="1"/>
</dbReference>
<keyword evidence="13" id="KW-0229">DNA integration</keyword>
<evidence type="ECO:0000313" key="22">
    <source>
        <dbReference type="Proteomes" id="UP000765509"/>
    </source>
</evidence>
<dbReference type="GO" id="GO:0004519">
    <property type="term" value="F:endonuclease activity"/>
    <property type="evidence" value="ECO:0007669"/>
    <property type="project" value="UniProtKB-KW"/>
</dbReference>
<dbReference type="InterPro" id="IPR057670">
    <property type="entry name" value="SH3_retrovirus"/>
</dbReference>
<evidence type="ECO:0000256" key="8">
    <source>
        <dbReference type="ARBA" id="ARBA00022741"/>
    </source>
</evidence>
<accession>A0A9Q3E3G0</accession>
<gene>
    <name evidence="21" type="ORF">O181_050332</name>
</gene>
<name>A0A9Q3E3G0_9BASI</name>
<dbReference type="GO" id="GO:0006397">
    <property type="term" value="P:mRNA processing"/>
    <property type="evidence" value="ECO:0007669"/>
    <property type="project" value="UniProtKB-KW"/>
</dbReference>
<keyword evidence="3" id="KW-0507">mRNA processing</keyword>
<dbReference type="PROSITE" id="PS50158">
    <property type="entry name" value="ZF_CCHC"/>
    <property type="match status" value="1"/>
</dbReference>
<keyword evidence="8" id="KW-0547">Nucleotide-binding</keyword>
<dbReference type="EMBL" id="AVOT02021664">
    <property type="protein sequence ID" value="MBW0510617.1"/>
    <property type="molecule type" value="Genomic_DNA"/>
</dbReference>
<dbReference type="GO" id="GO:0003676">
    <property type="term" value="F:nucleic acid binding"/>
    <property type="evidence" value="ECO:0007669"/>
    <property type="project" value="InterPro"/>
</dbReference>
<dbReference type="GO" id="GO:0003887">
    <property type="term" value="F:DNA-directed DNA polymerase activity"/>
    <property type="evidence" value="ECO:0007669"/>
    <property type="project" value="UniProtKB-KW"/>
</dbReference>
<keyword evidence="18" id="KW-0511">Multifunctional enzyme</keyword>
<evidence type="ECO:0000256" key="9">
    <source>
        <dbReference type="ARBA" id="ARBA00022759"/>
    </source>
</evidence>
<reference evidence="21" key="1">
    <citation type="submission" date="2021-03" db="EMBL/GenBank/DDBJ databases">
        <title>Draft genome sequence of rust myrtle Austropuccinia psidii MF-1, a brazilian biotype.</title>
        <authorList>
            <person name="Quecine M.C."/>
            <person name="Pachon D.M.R."/>
            <person name="Bonatelli M.L."/>
            <person name="Correr F.H."/>
            <person name="Franceschini L.M."/>
            <person name="Leite T.F."/>
            <person name="Margarido G.R.A."/>
            <person name="Almeida C.A."/>
            <person name="Ferrarezi J.A."/>
            <person name="Labate C.A."/>
        </authorList>
    </citation>
    <scope>NUCLEOTIDE SEQUENCE</scope>
    <source>
        <strain evidence="21">MF-1</strain>
    </source>
</reference>
<dbReference type="InterPro" id="IPR013103">
    <property type="entry name" value="RVT_2"/>
</dbReference>
<dbReference type="GO" id="GO:0006508">
    <property type="term" value="P:proteolysis"/>
    <property type="evidence" value="ECO:0007669"/>
    <property type="project" value="UniProtKB-KW"/>
</dbReference>
<dbReference type="GO" id="GO:0015074">
    <property type="term" value="P:DNA integration"/>
    <property type="evidence" value="ECO:0007669"/>
    <property type="project" value="UniProtKB-KW"/>
</dbReference>
<evidence type="ECO:0000256" key="6">
    <source>
        <dbReference type="ARBA" id="ARBA00022722"/>
    </source>
</evidence>
<dbReference type="InterPro" id="IPR039537">
    <property type="entry name" value="Retrotran_Ty1/copia-like"/>
</dbReference>
<evidence type="ECO:0000256" key="17">
    <source>
        <dbReference type="ARBA" id="ARBA00023172"/>
    </source>
</evidence>
<organism evidence="21 22">
    <name type="scientific">Austropuccinia psidii MF-1</name>
    <dbReference type="NCBI Taxonomy" id="1389203"/>
    <lineage>
        <taxon>Eukaryota</taxon>
        <taxon>Fungi</taxon>
        <taxon>Dikarya</taxon>
        <taxon>Basidiomycota</taxon>
        <taxon>Pucciniomycotina</taxon>
        <taxon>Pucciniomycetes</taxon>
        <taxon>Pucciniales</taxon>
        <taxon>Sphaerophragmiaceae</taxon>
        <taxon>Austropuccinia</taxon>
    </lineage>
</organism>
<keyword evidence="19" id="KW-0863">Zinc-finger</keyword>
<dbReference type="GO" id="GO:0006310">
    <property type="term" value="P:DNA recombination"/>
    <property type="evidence" value="ECO:0007669"/>
    <property type="project" value="UniProtKB-KW"/>
</dbReference>
<keyword evidence="22" id="KW-1185">Reference proteome</keyword>
<evidence type="ECO:0000256" key="3">
    <source>
        <dbReference type="ARBA" id="ARBA00022664"/>
    </source>
</evidence>
<dbReference type="Pfam" id="PF25597">
    <property type="entry name" value="SH3_retrovirus"/>
    <property type="match status" value="1"/>
</dbReference>
<dbReference type="PANTHER" id="PTHR42648">
    <property type="entry name" value="TRANSPOSASE, PUTATIVE-RELATED"/>
    <property type="match status" value="1"/>
</dbReference>
<evidence type="ECO:0000313" key="21">
    <source>
        <dbReference type="EMBL" id="MBW0510617.1"/>
    </source>
</evidence>
<protein>
    <recommendedName>
        <fullName evidence="20">CCHC-type domain-containing protein</fullName>
    </recommendedName>
</protein>
<dbReference type="InterPro" id="IPR001878">
    <property type="entry name" value="Znf_CCHC"/>
</dbReference>
<keyword evidence="4" id="KW-0645">Protease</keyword>
<keyword evidence="17" id="KW-0233">DNA recombination</keyword>
<evidence type="ECO:0000256" key="16">
    <source>
        <dbReference type="ARBA" id="ARBA00023113"/>
    </source>
</evidence>
<evidence type="ECO:0000256" key="2">
    <source>
        <dbReference type="ARBA" id="ARBA00022612"/>
    </source>
</evidence>
<dbReference type="Proteomes" id="UP000765509">
    <property type="component" value="Unassembled WGS sequence"/>
</dbReference>
<dbReference type="Pfam" id="PF07727">
    <property type="entry name" value="RVT_2"/>
    <property type="match status" value="1"/>
</dbReference>